<name>A0A6J5NSX2_9CAUD</name>
<dbReference type="EMBL" id="LR796738">
    <property type="protein sequence ID" value="CAB4162117.1"/>
    <property type="molecule type" value="Genomic_DNA"/>
</dbReference>
<reference evidence="1" key="1">
    <citation type="submission" date="2020-04" db="EMBL/GenBank/DDBJ databases">
        <authorList>
            <person name="Chiriac C."/>
            <person name="Salcher M."/>
            <person name="Ghai R."/>
            <person name="Kavagutti S V."/>
        </authorList>
    </citation>
    <scope>NUCLEOTIDE SEQUENCE</scope>
</reference>
<gene>
    <name evidence="1" type="ORF">UFOVP783_18</name>
</gene>
<evidence type="ECO:0000313" key="1">
    <source>
        <dbReference type="EMBL" id="CAB4162117.1"/>
    </source>
</evidence>
<accession>A0A6J5NSX2</accession>
<sequence>MTSRSYTAPSLSCLAEHFGSPLGSELRGWLIAPPDRLDTHPAVRREYEKRYVRETTAQARMRVIADVLGADGVMGLKIGEGWVWFANVKNPNSPTIVRDGQAYRVTTPAALMKRVRASR</sequence>
<proteinExistence type="predicted"/>
<protein>
    <submittedName>
        <fullName evidence="1">Uncharacterized protein</fullName>
    </submittedName>
</protein>
<organism evidence="1">
    <name type="scientific">uncultured Caudovirales phage</name>
    <dbReference type="NCBI Taxonomy" id="2100421"/>
    <lineage>
        <taxon>Viruses</taxon>
        <taxon>Duplodnaviria</taxon>
        <taxon>Heunggongvirae</taxon>
        <taxon>Uroviricota</taxon>
        <taxon>Caudoviricetes</taxon>
        <taxon>Peduoviridae</taxon>
        <taxon>Maltschvirus</taxon>
        <taxon>Maltschvirus maltsch</taxon>
    </lineage>
</organism>